<keyword evidence="14 18" id="KW-0472">Membrane</keyword>
<evidence type="ECO:0000256" key="10">
    <source>
        <dbReference type="ARBA" id="ARBA00022777"/>
    </source>
</evidence>
<dbReference type="OrthoDB" id="7568856at2"/>
<evidence type="ECO:0000256" key="3">
    <source>
        <dbReference type="ARBA" id="ARBA00012438"/>
    </source>
</evidence>
<evidence type="ECO:0000256" key="9">
    <source>
        <dbReference type="ARBA" id="ARBA00022741"/>
    </source>
</evidence>
<keyword evidence="17" id="KW-0175">Coiled coil</keyword>
<evidence type="ECO:0000256" key="5">
    <source>
        <dbReference type="ARBA" id="ARBA00022519"/>
    </source>
</evidence>
<dbReference type="AlphaFoldDB" id="X7EHF5"/>
<evidence type="ECO:0000256" key="14">
    <source>
        <dbReference type="ARBA" id="ARBA00023136"/>
    </source>
</evidence>
<evidence type="ECO:0000256" key="8">
    <source>
        <dbReference type="ARBA" id="ARBA00022692"/>
    </source>
</evidence>
<dbReference type="Gene3D" id="3.30.450.20">
    <property type="entry name" value="PAS domain"/>
    <property type="match status" value="2"/>
</dbReference>
<keyword evidence="11" id="KW-0067">ATP-binding</keyword>
<dbReference type="CDD" id="cd00082">
    <property type="entry name" value="HisKA"/>
    <property type="match status" value="1"/>
</dbReference>
<dbReference type="SMART" id="SM00387">
    <property type="entry name" value="HATPase_c"/>
    <property type="match status" value="1"/>
</dbReference>
<keyword evidence="9" id="KW-0547">Nucleotide-binding</keyword>
<evidence type="ECO:0000256" key="17">
    <source>
        <dbReference type="SAM" id="Coils"/>
    </source>
</evidence>
<evidence type="ECO:0000256" key="11">
    <source>
        <dbReference type="ARBA" id="ARBA00022840"/>
    </source>
</evidence>
<dbReference type="GO" id="GO:0000155">
    <property type="term" value="F:phosphorelay sensor kinase activity"/>
    <property type="evidence" value="ECO:0007669"/>
    <property type="project" value="InterPro"/>
</dbReference>
<keyword evidence="8 18" id="KW-0812">Transmembrane</keyword>
<dbReference type="InterPro" id="IPR029151">
    <property type="entry name" value="Sensor-like_sf"/>
</dbReference>
<evidence type="ECO:0000256" key="7">
    <source>
        <dbReference type="ARBA" id="ARBA00022679"/>
    </source>
</evidence>
<comment type="caution">
    <text evidence="20">The sequence shown here is derived from an EMBL/GenBank/DDBJ whole genome shotgun (WGS) entry which is preliminary data.</text>
</comment>
<keyword evidence="4" id="KW-1003">Cell membrane</keyword>
<evidence type="ECO:0000256" key="18">
    <source>
        <dbReference type="SAM" id="Phobius"/>
    </source>
</evidence>
<dbReference type="SUPFAM" id="SSF103190">
    <property type="entry name" value="Sensory domain-like"/>
    <property type="match status" value="1"/>
</dbReference>
<dbReference type="Pfam" id="PF02518">
    <property type="entry name" value="HATPase_c"/>
    <property type="match status" value="1"/>
</dbReference>
<dbReference type="InterPro" id="IPR003661">
    <property type="entry name" value="HisK_dim/P_dom"/>
</dbReference>
<dbReference type="PANTHER" id="PTHR43065">
    <property type="entry name" value="SENSOR HISTIDINE KINASE"/>
    <property type="match status" value="1"/>
</dbReference>
<dbReference type="FunFam" id="1.10.287.130:FF:000049">
    <property type="entry name" value="C4-dicarboxylate transport sensor protein DctB"/>
    <property type="match status" value="1"/>
</dbReference>
<dbReference type="InterPro" id="IPR003594">
    <property type="entry name" value="HATPase_dom"/>
</dbReference>
<evidence type="ECO:0000256" key="15">
    <source>
        <dbReference type="ARBA" id="ARBA00059004"/>
    </source>
</evidence>
<dbReference type="STRING" id="1449350.OCH239_21775"/>
<evidence type="ECO:0000256" key="13">
    <source>
        <dbReference type="ARBA" id="ARBA00023012"/>
    </source>
</evidence>
<comment type="subcellular location">
    <subcellularLocation>
        <location evidence="2">Cell inner membrane</location>
        <topology evidence="2">Multi-pass membrane protein</topology>
    </subcellularLocation>
</comment>
<dbReference type="InterPro" id="IPR017055">
    <property type="entry name" value="Sig_transdc_His_kinase_DctB"/>
</dbReference>
<dbReference type="InterPro" id="IPR036097">
    <property type="entry name" value="HisK_dim/P_sf"/>
</dbReference>
<accession>X7EHF5</accession>
<evidence type="ECO:0000256" key="16">
    <source>
        <dbReference type="ARBA" id="ARBA00073143"/>
    </source>
</evidence>
<dbReference type="SMART" id="SM00388">
    <property type="entry name" value="HisKA"/>
    <property type="match status" value="1"/>
</dbReference>
<dbReference type="CDD" id="cd18773">
    <property type="entry name" value="PDC1_HK_sensor"/>
    <property type="match status" value="1"/>
</dbReference>
<keyword evidence="21" id="KW-1185">Reference proteome</keyword>
<evidence type="ECO:0000256" key="12">
    <source>
        <dbReference type="ARBA" id="ARBA00022989"/>
    </source>
</evidence>
<keyword evidence="12 18" id="KW-1133">Transmembrane helix</keyword>
<dbReference type="SUPFAM" id="SSF55874">
    <property type="entry name" value="ATPase domain of HSP90 chaperone/DNA topoisomerase II/histidine kinase"/>
    <property type="match status" value="1"/>
</dbReference>
<feature type="transmembrane region" description="Helical" evidence="18">
    <location>
        <begin position="289"/>
        <end position="309"/>
    </location>
</feature>
<comment type="function">
    <text evidence="15">Member of the two-component regulatory system DctB/DctD involved in the transport of C4-dicarboxylates. DctB functions as a membrane-associated protein kinase that phosphorylates DctD in response to environmental signals.</text>
</comment>
<dbReference type="InterPro" id="IPR036890">
    <property type="entry name" value="HATPase_C_sf"/>
</dbReference>
<keyword evidence="10" id="KW-0418">Kinase</keyword>
<feature type="transmembrane region" description="Helical" evidence="18">
    <location>
        <begin position="21"/>
        <end position="39"/>
    </location>
</feature>
<dbReference type="SUPFAM" id="SSF47384">
    <property type="entry name" value="Homodimeric domain of signal transducing histidine kinase"/>
    <property type="match status" value="1"/>
</dbReference>
<name>X7EHF5_9RHOB</name>
<dbReference type="PATRIC" id="fig|1449350.3.peg.2144"/>
<dbReference type="PIRSF" id="PIRSF036431">
    <property type="entry name" value="STHK_DctB"/>
    <property type="match status" value="1"/>
</dbReference>
<evidence type="ECO:0000313" key="20">
    <source>
        <dbReference type="EMBL" id="ETX14636.1"/>
    </source>
</evidence>
<dbReference type="Gene3D" id="3.30.565.10">
    <property type="entry name" value="Histidine kinase-like ATPase, C-terminal domain"/>
    <property type="match status" value="1"/>
</dbReference>
<protein>
    <recommendedName>
        <fullName evidence="16">C4-dicarboxylate transport sensor protein DctB</fullName>
        <ecNumber evidence="3">2.7.13.3</ecNumber>
    </recommendedName>
</protein>
<dbReference type="PROSITE" id="PS50109">
    <property type="entry name" value="HIS_KIN"/>
    <property type="match status" value="1"/>
</dbReference>
<keyword evidence="13" id="KW-0902">Two-component regulatory system</keyword>
<dbReference type="InterPro" id="IPR004358">
    <property type="entry name" value="Sig_transdc_His_kin-like_C"/>
</dbReference>
<dbReference type="PANTHER" id="PTHR43065:SF46">
    <property type="entry name" value="C4-DICARBOXYLATE TRANSPORT SENSOR PROTEIN DCTB"/>
    <property type="match status" value="1"/>
</dbReference>
<dbReference type="EC" id="2.7.13.3" evidence="3"/>
<dbReference type="PRINTS" id="PR00344">
    <property type="entry name" value="BCTRLSENSOR"/>
</dbReference>
<sequence>MSDAPDTSEETSRTGPLSWRVRAALIVLFVAAVATVYVTNQMLTARFTETTRNRAELRLALYSGNLLPEIRRAAVVPQLLALDQSLIQALDSAEYVQSSQRLIYYADQIGGASMMLLDRDGRTVAATDRARLGETHRQAPYFVDALRTDSTVFTTQQLETGDYGFYYSRRLETGGTPLGVIVVEVDLDKFERGWAGLSDAVLVTDSEGAIILATEPRWRGLQVSEALERQPPDSAIERAIQATADWTAASADAYIRGEAVMRIDGRIPFRGWSISSFTTYASVRERVNAVLALEIMVFALLAAGAFYVLSRKTALRMALFQRESAELRRLNLRLQGEIAERERVQENLAVAEQTLEQSSKLAALGEMSAAVSHELNQPLAAMRTYLAGARLLLSRNRPEEATTAFHRIDDLIERMGAITKQLKSYARKGDDAFHPVDMAEALASALSMMEPQLKSRQVRISRILPETPVLVLGDRVRIEQVLVNLLRNALDATKSVRNPEIEVLLASGETATLTVRDNGHGIEDLDALFEPFYTTKQPGDGTGLGLAISSGIVHDLGGRLTARNAEGGGAVFEMQLPIHKEKDQQAAE</sequence>
<evidence type="ECO:0000256" key="6">
    <source>
        <dbReference type="ARBA" id="ARBA00022553"/>
    </source>
</evidence>
<keyword evidence="6" id="KW-0597">Phosphoprotein</keyword>
<comment type="catalytic activity">
    <reaction evidence="1">
        <text>ATP + protein L-histidine = ADP + protein N-phospho-L-histidine.</text>
        <dbReference type="EC" id="2.7.13.3"/>
    </reaction>
</comment>
<dbReference type="GO" id="GO:0005524">
    <property type="term" value="F:ATP binding"/>
    <property type="evidence" value="ECO:0007669"/>
    <property type="project" value="UniProtKB-KW"/>
</dbReference>
<reference evidence="20 21" key="1">
    <citation type="submission" date="2014-01" db="EMBL/GenBank/DDBJ databases">
        <title>Roseivivax halodurans JCM 10272 Genome Sequencing.</title>
        <authorList>
            <person name="Lai Q."/>
            <person name="Li G."/>
            <person name="Shao Z."/>
        </authorList>
    </citation>
    <scope>NUCLEOTIDE SEQUENCE [LARGE SCALE GENOMIC DNA]</scope>
    <source>
        <strain evidence="20 21">JCM 10272</strain>
    </source>
</reference>
<feature type="domain" description="Histidine kinase" evidence="19">
    <location>
        <begin position="370"/>
        <end position="580"/>
    </location>
</feature>
<proteinExistence type="predicted"/>
<dbReference type="Pfam" id="PF00512">
    <property type="entry name" value="HisKA"/>
    <property type="match status" value="1"/>
</dbReference>
<evidence type="ECO:0000313" key="21">
    <source>
        <dbReference type="Proteomes" id="UP000022447"/>
    </source>
</evidence>
<dbReference type="InterPro" id="IPR005467">
    <property type="entry name" value="His_kinase_dom"/>
</dbReference>
<keyword evidence="5" id="KW-0997">Cell inner membrane</keyword>
<evidence type="ECO:0000256" key="4">
    <source>
        <dbReference type="ARBA" id="ARBA00022475"/>
    </source>
</evidence>
<evidence type="ECO:0000256" key="2">
    <source>
        <dbReference type="ARBA" id="ARBA00004429"/>
    </source>
</evidence>
<gene>
    <name evidence="20" type="ORF">OCH239_21775</name>
</gene>
<feature type="coiled-coil region" evidence="17">
    <location>
        <begin position="327"/>
        <end position="361"/>
    </location>
</feature>
<organism evidence="20 21">
    <name type="scientific">Roseivivax halodurans JCM 10272</name>
    <dbReference type="NCBI Taxonomy" id="1449350"/>
    <lineage>
        <taxon>Bacteria</taxon>
        <taxon>Pseudomonadati</taxon>
        <taxon>Pseudomonadota</taxon>
        <taxon>Alphaproteobacteria</taxon>
        <taxon>Rhodobacterales</taxon>
        <taxon>Roseobacteraceae</taxon>
        <taxon>Roseivivax</taxon>
    </lineage>
</organism>
<dbReference type="eggNOG" id="COG4191">
    <property type="taxonomic scope" value="Bacteria"/>
</dbReference>
<dbReference type="Gene3D" id="1.10.287.130">
    <property type="match status" value="1"/>
</dbReference>
<dbReference type="GO" id="GO:0005886">
    <property type="term" value="C:plasma membrane"/>
    <property type="evidence" value="ECO:0007669"/>
    <property type="project" value="UniProtKB-SubCell"/>
</dbReference>
<dbReference type="EMBL" id="JALZ01000009">
    <property type="protein sequence ID" value="ETX14636.1"/>
    <property type="molecule type" value="Genomic_DNA"/>
</dbReference>
<keyword evidence="7" id="KW-0808">Transferase</keyword>
<dbReference type="Proteomes" id="UP000022447">
    <property type="component" value="Unassembled WGS sequence"/>
</dbReference>
<evidence type="ECO:0000259" key="19">
    <source>
        <dbReference type="PROSITE" id="PS50109"/>
    </source>
</evidence>
<evidence type="ECO:0000256" key="1">
    <source>
        <dbReference type="ARBA" id="ARBA00000085"/>
    </source>
</evidence>